<protein>
    <submittedName>
        <fullName evidence="1">Uncharacterized protein</fullName>
    </submittedName>
</protein>
<name>A0A6H1ZEY1_9ZZZZ</name>
<evidence type="ECO:0000313" key="1">
    <source>
        <dbReference type="EMBL" id="QJA45937.1"/>
    </source>
</evidence>
<sequence>MKKFYLLMALVGIWISSFAGGYIADPQNIAITTTDWTEITASRSMVGFIVKTRNGNNFKISSSASGTTYYTVYSAASNPVVEFNCRVPKDTLIFYVQSLNSNDTLEILIKK</sequence>
<dbReference type="EMBL" id="MT144000">
    <property type="protein sequence ID" value="QJA45937.1"/>
    <property type="molecule type" value="Genomic_DNA"/>
</dbReference>
<dbReference type="AlphaFoldDB" id="A0A6H1ZEY1"/>
<gene>
    <name evidence="1" type="ORF">TM448A00289_0004</name>
    <name evidence="2" type="ORF">TM448B00173_0021</name>
</gene>
<evidence type="ECO:0000313" key="2">
    <source>
        <dbReference type="EMBL" id="QJH94051.1"/>
    </source>
</evidence>
<accession>A0A6H1ZEY1</accession>
<proteinExistence type="predicted"/>
<dbReference type="EMBL" id="MT144595">
    <property type="protein sequence ID" value="QJH94051.1"/>
    <property type="molecule type" value="Genomic_DNA"/>
</dbReference>
<reference evidence="1" key="1">
    <citation type="submission" date="2020-03" db="EMBL/GenBank/DDBJ databases">
        <title>The deep terrestrial virosphere.</title>
        <authorList>
            <person name="Holmfeldt K."/>
            <person name="Nilsson E."/>
            <person name="Simone D."/>
            <person name="Lopez-Fernandez M."/>
            <person name="Wu X."/>
            <person name="de Brujin I."/>
            <person name="Lundin D."/>
            <person name="Andersson A."/>
            <person name="Bertilsson S."/>
            <person name="Dopson M."/>
        </authorList>
    </citation>
    <scope>NUCLEOTIDE SEQUENCE</scope>
    <source>
        <strain evidence="1">TM448A00289</strain>
        <strain evidence="2">TM448B00173</strain>
    </source>
</reference>
<organism evidence="1">
    <name type="scientific">viral metagenome</name>
    <dbReference type="NCBI Taxonomy" id="1070528"/>
    <lineage>
        <taxon>unclassified sequences</taxon>
        <taxon>metagenomes</taxon>
        <taxon>organismal metagenomes</taxon>
    </lineage>
</organism>